<accession>A0A8J3AUY8</accession>
<gene>
    <name evidence="1" type="ORF">GCM10008066_23340</name>
</gene>
<proteinExistence type="predicted"/>
<name>A0A8J3AUY8_9BURK</name>
<evidence type="ECO:0000313" key="2">
    <source>
        <dbReference type="Proteomes" id="UP000642180"/>
    </source>
</evidence>
<organism evidence="1 2">
    <name type="scientific">Oxalicibacterium faecigallinarum</name>
    <dbReference type="NCBI Taxonomy" id="573741"/>
    <lineage>
        <taxon>Bacteria</taxon>
        <taxon>Pseudomonadati</taxon>
        <taxon>Pseudomonadota</taxon>
        <taxon>Betaproteobacteria</taxon>
        <taxon>Burkholderiales</taxon>
        <taxon>Oxalobacteraceae</taxon>
        <taxon>Oxalicibacterium</taxon>
    </lineage>
</organism>
<sequence>MAIELPPNVTAQRKPISATSYEYIFRHSELGQLGRVLLSVCTSGTSRLTCLVHGNPGEKLTEQRRAIFEPLAKKLAEQMRLTATFLKGPGDAQPALA</sequence>
<dbReference type="EMBL" id="BMDI01000002">
    <property type="protein sequence ID" value="GGI20300.1"/>
    <property type="molecule type" value="Genomic_DNA"/>
</dbReference>
<dbReference type="AlphaFoldDB" id="A0A8J3AUY8"/>
<dbReference type="Proteomes" id="UP000642180">
    <property type="component" value="Unassembled WGS sequence"/>
</dbReference>
<keyword evidence="2" id="KW-1185">Reference proteome</keyword>
<comment type="caution">
    <text evidence="1">The sequence shown here is derived from an EMBL/GenBank/DDBJ whole genome shotgun (WGS) entry which is preliminary data.</text>
</comment>
<reference evidence="2" key="1">
    <citation type="journal article" date="2019" name="Int. J. Syst. Evol. Microbiol.">
        <title>The Global Catalogue of Microorganisms (GCM) 10K type strain sequencing project: providing services to taxonomists for standard genome sequencing and annotation.</title>
        <authorList>
            <consortium name="The Broad Institute Genomics Platform"/>
            <consortium name="The Broad Institute Genome Sequencing Center for Infectious Disease"/>
            <person name="Wu L."/>
            <person name="Ma J."/>
        </authorList>
    </citation>
    <scope>NUCLEOTIDE SEQUENCE [LARGE SCALE GENOMIC DNA]</scope>
    <source>
        <strain evidence="2">CCM 2767</strain>
    </source>
</reference>
<protein>
    <submittedName>
        <fullName evidence="1">Uncharacterized protein</fullName>
    </submittedName>
</protein>
<evidence type="ECO:0000313" key="1">
    <source>
        <dbReference type="EMBL" id="GGI20300.1"/>
    </source>
</evidence>
<dbReference type="RefSeq" id="WP_188381524.1">
    <property type="nucleotide sequence ID" value="NZ_BMDI01000002.1"/>
</dbReference>